<accession>A0A840AZI0</accession>
<evidence type="ECO:0000256" key="1">
    <source>
        <dbReference type="SAM" id="MobiDB-lite"/>
    </source>
</evidence>
<organism evidence="3 4">
    <name type="scientific">Sphingorhabdus rigui</name>
    <dbReference type="NCBI Taxonomy" id="1282858"/>
    <lineage>
        <taxon>Bacteria</taxon>
        <taxon>Pseudomonadati</taxon>
        <taxon>Pseudomonadota</taxon>
        <taxon>Alphaproteobacteria</taxon>
        <taxon>Sphingomonadales</taxon>
        <taxon>Sphingomonadaceae</taxon>
        <taxon>Sphingorhabdus</taxon>
    </lineage>
</organism>
<comment type="caution">
    <text evidence="3">The sequence shown here is derived from an EMBL/GenBank/DDBJ whole genome shotgun (WGS) entry which is preliminary data.</text>
</comment>
<feature type="compositionally biased region" description="Low complexity" evidence="1">
    <location>
        <begin position="175"/>
        <end position="200"/>
    </location>
</feature>
<name>A0A840AZI0_9SPHN</name>
<reference evidence="3 4" key="1">
    <citation type="submission" date="2020-08" db="EMBL/GenBank/DDBJ databases">
        <title>Genomic Encyclopedia of Type Strains, Phase IV (KMG-IV): sequencing the most valuable type-strain genomes for metagenomic binning, comparative biology and taxonomic classification.</title>
        <authorList>
            <person name="Goeker M."/>
        </authorList>
    </citation>
    <scope>NUCLEOTIDE SEQUENCE [LARGE SCALE GENOMIC DNA]</scope>
    <source>
        <strain evidence="3 4">DSM 29050</strain>
    </source>
</reference>
<dbReference type="AlphaFoldDB" id="A0A840AZI0"/>
<keyword evidence="4" id="KW-1185">Reference proteome</keyword>
<feature type="chain" id="PRO_5032797044" description="DUF2155 domain-containing protein" evidence="2">
    <location>
        <begin position="21"/>
        <end position="208"/>
    </location>
</feature>
<dbReference type="Pfam" id="PF09923">
    <property type="entry name" value="DUF2155"/>
    <property type="match status" value="1"/>
</dbReference>
<evidence type="ECO:0000256" key="2">
    <source>
        <dbReference type="SAM" id="SignalP"/>
    </source>
</evidence>
<protein>
    <recommendedName>
        <fullName evidence="5">DUF2155 domain-containing protein</fullName>
    </recommendedName>
</protein>
<proteinExistence type="predicted"/>
<keyword evidence="2" id="KW-0732">Signal</keyword>
<evidence type="ECO:0000313" key="3">
    <source>
        <dbReference type="EMBL" id="MBB3943508.1"/>
    </source>
</evidence>
<dbReference type="EMBL" id="JACIEA010000002">
    <property type="protein sequence ID" value="MBB3943508.1"/>
    <property type="molecule type" value="Genomic_DNA"/>
</dbReference>
<dbReference type="Proteomes" id="UP000581447">
    <property type="component" value="Unassembled WGS sequence"/>
</dbReference>
<feature type="signal peptide" evidence="2">
    <location>
        <begin position="1"/>
        <end position="20"/>
    </location>
</feature>
<feature type="region of interest" description="Disordered" evidence="1">
    <location>
        <begin position="163"/>
        <end position="208"/>
    </location>
</feature>
<evidence type="ECO:0008006" key="5">
    <source>
        <dbReference type="Google" id="ProtNLM"/>
    </source>
</evidence>
<gene>
    <name evidence="3" type="ORF">GGR91_001766</name>
</gene>
<dbReference type="PROSITE" id="PS51257">
    <property type="entry name" value="PROKAR_LIPOPROTEIN"/>
    <property type="match status" value="1"/>
</dbReference>
<dbReference type="InterPro" id="IPR019225">
    <property type="entry name" value="DUF2155"/>
</dbReference>
<sequence length="208" mass="22383">MIRRHSLLLLPLLATLAACGPTDEEKLAPEKSGKAQATADRIVAGSDNALGTPMAERVAVLGLLNKRNGQTRDIELKPGEAIRFGKVVVRLRACEKTAPWENYPDEGAFVQLLVHERPPGTTDAERWRSVFSGWLFKENPAANVVEHPVYDVWVKSCRMSFPGEETPVEEKPSQEAPAPADNASSSAPQAAPAEPAAPAGEDAKPDEG</sequence>
<evidence type="ECO:0000313" key="4">
    <source>
        <dbReference type="Proteomes" id="UP000581447"/>
    </source>
</evidence>